<gene>
    <name evidence="2" type="ORF">J5N97_000452</name>
</gene>
<proteinExistence type="predicted"/>
<keyword evidence="3" id="KW-1185">Reference proteome</keyword>
<evidence type="ECO:0000313" key="3">
    <source>
        <dbReference type="Proteomes" id="UP001085076"/>
    </source>
</evidence>
<evidence type="ECO:0000313" key="2">
    <source>
        <dbReference type="EMBL" id="KAJ0959841.1"/>
    </source>
</evidence>
<dbReference type="OrthoDB" id="1938447at2759"/>
<dbReference type="EMBL" id="JAGGNH010000153">
    <property type="protein sequence ID" value="KAJ0959841.1"/>
    <property type="molecule type" value="Genomic_DNA"/>
</dbReference>
<dbReference type="Proteomes" id="UP001085076">
    <property type="component" value="Unassembled WGS sequence"/>
</dbReference>
<sequence length="175" mass="19851">MQAIELELEVTVKTHEVRSEYEQQIEERAMMAKERTKLIEEQRNLRPNPMHRSLTRETNGEEPQSNWLQMLRLTIPRSQQLLEAPQRPDKGAPEVPIPMKLPPKGQIKGHQEAPIPMKLPGAMRSTASNGSNLFRERNSDKADQSGVNKEAGVPAPRSPLRQNKTSDDEKENCGL</sequence>
<feature type="region of interest" description="Disordered" evidence="1">
    <location>
        <begin position="78"/>
        <end position="175"/>
    </location>
</feature>
<protein>
    <submittedName>
        <fullName evidence="2">Uncharacterized protein</fullName>
    </submittedName>
</protein>
<name>A0A9D5BSE1_9LILI</name>
<feature type="compositionally biased region" description="Basic and acidic residues" evidence="1">
    <location>
        <begin position="134"/>
        <end position="143"/>
    </location>
</feature>
<comment type="caution">
    <text evidence="2">The sequence shown here is derived from an EMBL/GenBank/DDBJ whole genome shotgun (WGS) entry which is preliminary data.</text>
</comment>
<accession>A0A9D5BSE1</accession>
<organism evidence="2 3">
    <name type="scientific">Dioscorea zingiberensis</name>
    <dbReference type="NCBI Taxonomy" id="325984"/>
    <lineage>
        <taxon>Eukaryota</taxon>
        <taxon>Viridiplantae</taxon>
        <taxon>Streptophyta</taxon>
        <taxon>Embryophyta</taxon>
        <taxon>Tracheophyta</taxon>
        <taxon>Spermatophyta</taxon>
        <taxon>Magnoliopsida</taxon>
        <taxon>Liliopsida</taxon>
        <taxon>Dioscoreales</taxon>
        <taxon>Dioscoreaceae</taxon>
        <taxon>Dioscorea</taxon>
    </lineage>
</organism>
<dbReference type="AlphaFoldDB" id="A0A9D5BSE1"/>
<evidence type="ECO:0000256" key="1">
    <source>
        <dbReference type="SAM" id="MobiDB-lite"/>
    </source>
</evidence>
<reference evidence="2 3" key="1">
    <citation type="journal article" date="2022" name="Hortic Res">
        <title>The genome of Dioscorea zingiberensis sheds light on the biosynthesis, origin and evolution of the medicinally important diosgenin saponins.</title>
        <authorList>
            <person name="Li Y."/>
            <person name="Tan C."/>
            <person name="Li Z."/>
            <person name="Guo J."/>
            <person name="Li S."/>
            <person name="Chen X."/>
            <person name="Wang C."/>
            <person name="Dai X."/>
            <person name="Yang H."/>
            <person name="Song W."/>
            <person name="Hou L."/>
            <person name="Xu J."/>
            <person name="Tong Z."/>
            <person name="Xu A."/>
            <person name="Yuan X."/>
            <person name="Wang W."/>
            <person name="Yang Q."/>
            <person name="Chen L."/>
            <person name="Sun Z."/>
            <person name="Wang K."/>
            <person name="Pan B."/>
            <person name="Chen J."/>
            <person name="Bao Y."/>
            <person name="Liu F."/>
            <person name="Qi X."/>
            <person name="Gang D.R."/>
            <person name="Wen J."/>
            <person name="Li J."/>
        </authorList>
    </citation>
    <scope>NUCLEOTIDE SEQUENCE [LARGE SCALE GENOMIC DNA]</scope>
    <source>
        <strain evidence="2">Dzin_1.0</strain>
    </source>
</reference>